<dbReference type="PANTHER" id="PTHR43065:SF42">
    <property type="entry name" value="TWO-COMPONENT SENSOR PPRA"/>
    <property type="match status" value="1"/>
</dbReference>
<dbReference type="InterPro" id="IPR003594">
    <property type="entry name" value="HATPase_dom"/>
</dbReference>
<dbReference type="Pfam" id="PF02518">
    <property type="entry name" value="HATPase_c"/>
    <property type="match status" value="1"/>
</dbReference>
<name>A0ABU5HBH7_9BACT</name>
<evidence type="ECO:0000256" key="1">
    <source>
        <dbReference type="ARBA" id="ARBA00000085"/>
    </source>
</evidence>
<keyword evidence="6" id="KW-1185">Reference proteome</keyword>
<accession>A0ABU5HBH7</accession>
<dbReference type="RefSeq" id="WP_321549535.1">
    <property type="nucleotide sequence ID" value="NZ_JAXIVS010000012.1"/>
</dbReference>
<dbReference type="SUPFAM" id="SSF53850">
    <property type="entry name" value="Periplasmic binding protein-like II"/>
    <property type="match status" value="1"/>
</dbReference>
<dbReference type="EMBL" id="JAXIVS010000012">
    <property type="protein sequence ID" value="MDY7230822.1"/>
    <property type="molecule type" value="Genomic_DNA"/>
</dbReference>
<comment type="caution">
    <text evidence="5">The sequence shown here is derived from an EMBL/GenBank/DDBJ whole genome shotgun (WGS) entry which is preliminary data.</text>
</comment>
<keyword evidence="3" id="KW-0597">Phosphoprotein</keyword>
<dbReference type="SMART" id="SM00387">
    <property type="entry name" value="HATPase_c"/>
    <property type="match status" value="1"/>
</dbReference>
<dbReference type="PROSITE" id="PS50109">
    <property type="entry name" value="HIS_KIN"/>
    <property type="match status" value="1"/>
</dbReference>
<evidence type="ECO:0000256" key="3">
    <source>
        <dbReference type="ARBA" id="ARBA00022553"/>
    </source>
</evidence>
<evidence type="ECO:0000313" key="5">
    <source>
        <dbReference type="EMBL" id="MDY7230822.1"/>
    </source>
</evidence>
<dbReference type="Pfam" id="PF12974">
    <property type="entry name" value="Phosphonate-bd"/>
    <property type="match status" value="1"/>
</dbReference>
<dbReference type="Gene3D" id="3.40.190.10">
    <property type="entry name" value="Periplasmic binding protein-like II"/>
    <property type="match status" value="2"/>
</dbReference>
<dbReference type="Pfam" id="PF00512">
    <property type="entry name" value="HisKA"/>
    <property type="match status" value="1"/>
</dbReference>
<dbReference type="InterPro" id="IPR003661">
    <property type="entry name" value="HisK_dim/P_dom"/>
</dbReference>
<organism evidence="5 6">
    <name type="scientific">Hyalangium rubrum</name>
    <dbReference type="NCBI Taxonomy" id="3103134"/>
    <lineage>
        <taxon>Bacteria</taxon>
        <taxon>Pseudomonadati</taxon>
        <taxon>Myxococcota</taxon>
        <taxon>Myxococcia</taxon>
        <taxon>Myxococcales</taxon>
        <taxon>Cystobacterineae</taxon>
        <taxon>Archangiaceae</taxon>
        <taxon>Hyalangium</taxon>
    </lineage>
</organism>
<dbReference type="Gene3D" id="3.30.565.10">
    <property type="entry name" value="Histidine kinase-like ATPase, C-terminal domain"/>
    <property type="match status" value="1"/>
</dbReference>
<dbReference type="SUPFAM" id="SSF55874">
    <property type="entry name" value="ATPase domain of HSP90 chaperone/DNA topoisomerase II/histidine kinase"/>
    <property type="match status" value="1"/>
</dbReference>
<dbReference type="SMART" id="SM00388">
    <property type="entry name" value="HisKA"/>
    <property type="match status" value="1"/>
</dbReference>
<dbReference type="Gene3D" id="1.10.287.130">
    <property type="match status" value="1"/>
</dbReference>
<feature type="domain" description="Histidine kinase" evidence="4">
    <location>
        <begin position="496"/>
        <end position="721"/>
    </location>
</feature>
<dbReference type="PANTHER" id="PTHR43065">
    <property type="entry name" value="SENSOR HISTIDINE KINASE"/>
    <property type="match status" value="1"/>
</dbReference>
<protein>
    <recommendedName>
        <fullName evidence="2">histidine kinase</fullName>
        <ecNumber evidence="2">2.7.13.3</ecNumber>
    </recommendedName>
</protein>
<dbReference type="InterPro" id="IPR004358">
    <property type="entry name" value="Sig_transdc_His_kin-like_C"/>
</dbReference>
<reference evidence="5 6" key="1">
    <citation type="submission" date="2023-12" db="EMBL/GenBank/DDBJ databases">
        <title>the genome sequence of Hyalangium sp. s54d21.</title>
        <authorList>
            <person name="Zhang X."/>
        </authorList>
    </citation>
    <scope>NUCLEOTIDE SEQUENCE [LARGE SCALE GENOMIC DNA]</scope>
    <source>
        <strain evidence="6">s54d21</strain>
    </source>
</reference>
<dbReference type="SUPFAM" id="SSF47384">
    <property type="entry name" value="Homodimeric domain of signal transducing histidine kinase"/>
    <property type="match status" value="1"/>
</dbReference>
<dbReference type="PRINTS" id="PR00344">
    <property type="entry name" value="BCTRLSENSOR"/>
</dbReference>
<evidence type="ECO:0000313" key="6">
    <source>
        <dbReference type="Proteomes" id="UP001291309"/>
    </source>
</evidence>
<dbReference type="InterPro" id="IPR036097">
    <property type="entry name" value="HisK_dim/P_sf"/>
</dbReference>
<evidence type="ECO:0000256" key="2">
    <source>
        <dbReference type="ARBA" id="ARBA00012438"/>
    </source>
</evidence>
<evidence type="ECO:0000259" key="4">
    <source>
        <dbReference type="PROSITE" id="PS50109"/>
    </source>
</evidence>
<gene>
    <name evidence="5" type="ORF">SYV04_30790</name>
</gene>
<dbReference type="InterPro" id="IPR036890">
    <property type="entry name" value="HATPase_C_sf"/>
</dbReference>
<dbReference type="Proteomes" id="UP001291309">
    <property type="component" value="Unassembled WGS sequence"/>
</dbReference>
<proteinExistence type="predicted"/>
<comment type="catalytic activity">
    <reaction evidence="1">
        <text>ATP + protein L-histidine = ADP + protein N-phospho-L-histidine.</text>
        <dbReference type="EC" id="2.7.13.3"/>
    </reaction>
</comment>
<sequence>MTFASPPIRFLLYPLHGEMRAHVRAEFFGKVLSQRVGRPVLVEISRTYEQVAQELAEGRVDMAWATAEQCDHFAPQARAVLRAVRSGRWYYSAAFVCRADTPLTLEGLRGLRAAWVDPLSTGGHLLPKRYLESRGLKPSELFSEEHFHGSYRAAMQAVLRREADVATIFTTHPDTHTVYAGLTERLGPDARLLYPFAFTEPCLADGLILTSHLSEWEASTLASAITAMSSDEGGIEPLLGLFSIEGFVPATSIHVQMPRLRPARRTEYLVADMDTEDRCQRLWSSTGMAFGRSVQEGEGSKLPELLPPEAGVPLEALVRAARGGFIGGRMELRMEVSGEMRVYAAEVTPRMLDSGSPAPNMALLVRDVTGQQALETELYRLASFPQLHPEPMLELEPEGAPRYANPAAHAAFPDLLWRGVSHPLVEAALDWAWHGAQGEGSPQVQVAGRCWELVVSHLQDIGVIRVFAKDVTSRKQLEASLLHADRMSALGKLSARVGHEMNNPLAFVMSNLSFAREEIHRLKAALTGAKERVNPQDIEEVIDALGEAQEGAERLKEIVQDLRLLAREPPRHRARVELQPVLEDTLKLVRNELRHRARLEKDFQPVPPVEADEAGLAQVFLNLMLNAVQAMSEHDAVRNVLRVTTRTSPDGEAIVEVRDTGAGMTPEVLSRLFEPFFTTRPNSVGMGLSVSHAIVTSLGGSLHAESQPGVGTRFVLVLPAA</sequence>
<dbReference type="InterPro" id="IPR005467">
    <property type="entry name" value="His_kinase_dom"/>
</dbReference>
<dbReference type="EC" id="2.7.13.3" evidence="2"/>
<dbReference type="CDD" id="cd00082">
    <property type="entry name" value="HisKA"/>
    <property type="match status" value="1"/>
</dbReference>